<dbReference type="Proteomes" id="UP000240493">
    <property type="component" value="Unassembled WGS sequence"/>
</dbReference>
<gene>
    <name evidence="2" type="ORF">M441DRAFT_325054</name>
</gene>
<protein>
    <submittedName>
        <fullName evidence="2">Uncharacterized protein</fullName>
    </submittedName>
</protein>
<feature type="compositionally biased region" description="Polar residues" evidence="1">
    <location>
        <begin position="100"/>
        <end position="118"/>
    </location>
</feature>
<accession>A0A2T3ZLV7</accession>
<evidence type="ECO:0000313" key="2">
    <source>
        <dbReference type="EMBL" id="PTB45781.1"/>
    </source>
</evidence>
<dbReference type="AlphaFoldDB" id="A0A2T3ZLV7"/>
<feature type="region of interest" description="Disordered" evidence="1">
    <location>
        <begin position="99"/>
        <end position="140"/>
    </location>
</feature>
<reference evidence="2 3" key="1">
    <citation type="submission" date="2016-07" db="EMBL/GenBank/DDBJ databases">
        <title>Multiple horizontal gene transfer events from other fungi enriched the ability of initially mycotrophic Trichoderma (Ascomycota) to feed on dead plant biomass.</title>
        <authorList>
            <consortium name="DOE Joint Genome Institute"/>
            <person name="Aerts A."/>
            <person name="Atanasova L."/>
            <person name="Chenthamara K."/>
            <person name="Zhang J."/>
            <person name="Grujic M."/>
            <person name="Henrissat B."/>
            <person name="Kuo A."/>
            <person name="Salamov A."/>
            <person name="Lipzen A."/>
            <person name="Labutti K."/>
            <person name="Barry K."/>
            <person name="Miao Y."/>
            <person name="Rahimi M.J."/>
            <person name="Shen Q."/>
            <person name="Grigoriev I.V."/>
            <person name="Kubicek C.P."/>
            <person name="Druzhinina I.S."/>
        </authorList>
    </citation>
    <scope>NUCLEOTIDE SEQUENCE [LARGE SCALE GENOMIC DNA]</scope>
    <source>
        <strain evidence="2 3">CBS 433.97</strain>
    </source>
</reference>
<organism evidence="2 3">
    <name type="scientific">Trichoderma asperellum (strain ATCC 204424 / CBS 433.97 / NBRC 101777)</name>
    <dbReference type="NCBI Taxonomy" id="1042311"/>
    <lineage>
        <taxon>Eukaryota</taxon>
        <taxon>Fungi</taxon>
        <taxon>Dikarya</taxon>
        <taxon>Ascomycota</taxon>
        <taxon>Pezizomycotina</taxon>
        <taxon>Sordariomycetes</taxon>
        <taxon>Hypocreomycetidae</taxon>
        <taxon>Hypocreales</taxon>
        <taxon>Hypocreaceae</taxon>
        <taxon>Trichoderma</taxon>
    </lineage>
</organism>
<evidence type="ECO:0000313" key="3">
    <source>
        <dbReference type="Proteomes" id="UP000240493"/>
    </source>
</evidence>
<dbReference type="EMBL" id="KZ679257">
    <property type="protein sequence ID" value="PTB45781.1"/>
    <property type="molecule type" value="Genomic_DNA"/>
</dbReference>
<sequence length="140" mass="14917">MLEYLGLCEPLVVANWRQKTRSAIAQSFPPPAVRSSQHGSVSCKKINSTFVYDLTAALCMYISVLTMGDDLGMAVSTSNSIAPILLALAGVSARARARFPSSNAQASERPSGPSTPTPHNYRAFSANQQPTSPKLAPPPR</sequence>
<evidence type="ECO:0000256" key="1">
    <source>
        <dbReference type="SAM" id="MobiDB-lite"/>
    </source>
</evidence>
<proteinExistence type="predicted"/>
<keyword evidence="3" id="KW-1185">Reference proteome</keyword>
<name>A0A2T3ZLV7_TRIA4</name>